<dbReference type="PRINTS" id="PR00302">
    <property type="entry name" value="LUPUSLA"/>
</dbReference>
<evidence type="ECO:0000259" key="9">
    <source>
        <dbReference type="PROSITE" id="PS50961"/>
    </source>
</evidence>
<dbReference type="PROSITE" id="PS51939">
    <property type="entry name" value="XRRM"/>
    <property type="match status" value="1"/>
</dbReference>
<evidence type="ECO:0000256" key="6">
    <source>
        <dbReference type="PROSITE-ProRule" id="PRU00332"/>
    </source>
</evidence>
<dbReference type="SMART" id="SM00360">
    <property type="entry name" value="RRM"/>
    <property type="match status" value="2"/>
</dbReference>
<evidence type="ECO:0000313" key="11">
    <source>
        <dbReference type="EMBL" id="GAA0174976.1"/>
    </source>
</evidence>
<proteinExistence type="predicted"/>
<evidence type="ECO:0000256" key="4">
    <source>
        <dbReference type="ARBA" id="ARBA00023242"/>
    </source>
</evidence>
<organism evidence="11 12">
    <name type="scientific">Lithospermum erythrorhizon</name>
    <name type="common">Purple gromwell</name>
    <name type="synonym">Lithospermum officinale var. erythrorhizon</name>
    <dbReference type="NCBI Taxonomy" id="34254"/>
    <lineage>
        <taxon>Eukaryota</taxon>
        <taxon>Viridiplantae</taxon>
        <taxon>Streptophyta</taxon>
        <taxon>Embryophyta</taxon>
        <taxon>Tracheophyta</taxon>
        <taxon>Spermatophyta</taxon>
        <taxon>Magnoliopsida</taxon>
        <taxon>eudicotyledons</taxon>
        <taxon>Gunneridae</taxon>
        <taxon>Pentapetalae</taxon>
        <taxon>asterids</taxon>
        <taxon>lamiids</taxon>
        <taxon>Boraginales</taxon>
        <taxon>Boraginaceae</taxon>
        <taxon>Boraginoideae</taxon>
        <taxon>Lithospermeae</taxon>
        <taxon>Lithospermum</taxon>
    </lineage>
</organism>
<feature type="domain" description="HTH La-type RNA-binding" evidence="9">
    <location>
        <begin position="3"/>
        <end position="106"/>
    </location>
</feature>
<dbReference type="GO" id="GO:0003729">
    <property type="term" value="F:mRNA binding"/>
    <property type="evidence" value="ECO:0007669"/>
    <property type="project" value="TreeGrafter"/>
</dbReference>
<feature type="compositionally biased region" description="Basic and acidic residues" evidence="7">
    <location>
        <begin position="312"/>
        <end position="326"/>
    </location>
</feature>
<feature type="compositionally biased region" description="Basic and acidic residues" evidence="7">
    <location>
        <begin position="418"/>
        <end position="435"/>
    </location>
</feature>
<comment type="subcellular location">
    <subcellularLocation>
        <location evidence="1">Nucleus</location>
        <location evidence="1">Nucleolus</location>
    </subcellularLocation>
    <subcellularLocation>
        <location evidence="2">Nucleus</location>
        <location evidence="2">Nucleoplasm</location>
    </subcellularLocation>
</comment>
<dbReference type="InterPro" id="IPR002344">
    <property type="entry name" value="Lupus_La"/>
</dbReference>
<dbReference type="PANTHER" id="PTHR22792">
    <property type="entry name" value="LUPUS LA PROTEIN-RELATED"/>
    <property type="match status" value="1"/>
</dbReference>
<dbReference type="Proteomes" id="UP001454036">
    <property type="component" value="Unassembled WGS sequence"/>
</dbReference>
<dbReference type="Pfam" id="PF08777">
    <property type="entry name" value="RRM_3"/>
    <property type="match status" value="1"/>
</dbReference>
<dbReference type="Gene3D" id="1.10.10.10">
    <property type="entry name" value="Winged helix-like DNA-binding domain superfamily/Winged helix DNA-binding domain"/>
    <property type="match status" value="1"/>
</dbReference>
<dbReference type="FunFam" id="1.10.10.10:FF:000795">
    <property type="entry name" value="La protein 2"/>
    <property type="match status" value="1"/>
</dbReference>
<keyword evidence="3 6" id="KW-0694">RNA-binding</keyword>
<dbReference type="Pfam" id="PF00076">
    <property type="entry name" value="RRM_1"/>
    <property type="match status" value="1"/>
</dbReference>
<feature type="region of interest" description="Disordered" evidence="7">
    <location>
        <begin position="418"/>
        <end position="467"/>
    </location>
</feature>
<dbReference type="GO" id="GO:0005654">
    <property type="term" value="C:nucleoplasm"/>
    <property type="evidence" value="ECO:0007669"/>
    <property type="project" value="UniProtKB-SubCell"/>
</dbReference>
<feature type="compositionally biased region" description="Basic residues" evidence="7">
    <location>
        <begin position="436"/>
        <end position="450"/>
    </location>
</feature>
<dbReference type="AlphaFoldDB" id="A0AAV3RI08"/>
<dbReference type="CDD" id="cd08030">
    <property type="entry name" value="LA_like_plant"/>
    <property type="match status" value="1"/>
</dbReference>
<keyword evidence="4" id="KW-0539">Nucleus</keyword>
<dbReference type="InterPro" id="IPR014886">
    <property type="entry name" value="La_xRRM"/>
</dbReference>
<feature type="compositionally biased region" description="Basic and acidic residues" evidence="7">
    <location>
        <begin position="269"/>
        <end position="299"/>
    </location>
</feature>
<dbReference type="InterPro" id="IPR035979">
    <property type="entry name" value="RBD_domain_sf"/>
</dbReference>
<dbReference type="InterPro" id="IPR012677">
    <property type="entry name" value="Nucleotide-bd_a/b_plait_sf"/>
</dbReference>
<dbReference type="SUPFAM" id="SSF54928">
    <property type="entry name" value="RNA-binding domain, RBD"/>
    <property type="match status" value="1"/>
</dbReference>
<dbReference type="SMART" id="SM00715">
    <property type="entry name" value="LA"/>
    <property type="match status" value="1"/>
</dbReference>
<dbReference type="EMBL" id="BAABME010009330">
    <property type="protein sequence ID" value="GAA0174976.1"/>
    <property type="molecule type" value="Genomic_DNA"/>
</dbReference>
<feature type="domain" description="RRM" evidence="8">
    <location>
        <begin position="115"/>
        <end position="200"/>
    </location>
</feature>
<evidence type="ECO:0000256" key="7">
    <source>
        <dbReference type="SAM" id="MobiDB-lite"/>
    </source>
</evidence>
<comment type="function">
    <text evidence="5">Binds to the 3' poly(U) terminus of nascent RNA polymerase III transcripts, protecting them from exonuclease digestion and facilitating their folding and maturation.</text>
</comment>
<feature type="compositionally biased region" description="Acidic residues" evidence="7">
    <location>
        <begin position="300"/>
        <end position="311"/>
    </location>
</feature>
<dbReference type="Gene3D" id="3.30.70.330">
    <property type="match status" value="2"/>
</dbReference>
<evidence type="ECO:0000256" key="1">
    <source>
        <dbReference type="ARBA" id="ARBA00004604"/>
    </source>
</evidence>
<feature type="region of interest" description="Disordered" evidence="7">
    <location>
        <begin position="240"/>
        <end position="337"/>
    </location>
</feature>
<dbReference type="CDD" id="cd12291">
    <property type="entry name" value="RRM1_La"/>
    <property type="match status" value="1"/>
</dbReference>
<dbReference type="InterPro" id="IPR000504">
    <property type="entry name" value="RRM_dom"/>
</dbReference>
<sequence length="467" mass="52246">MANSLDEETSKKVLRQVEFYLGDSNLPLDNFLRTTISETSDGMISLALICSFSRMRIHLGLGEIKADEIPEDTVKAVAEVLRKSSFLQISGDGMKVGRVAPLPNFDKAIEQLDGRTVAVSPLEFDVKLEVLESFFAQHGKVNSVRMPRHVADKRLFCGTALIEFSTEEDAEKILKQSFVFAGADLELKPKKEFDTERAKQEEEVEKTKSQSGANGKNNSKSEPDYPKDLIVAFKLKRSAEVSTEGVNKPADDSVDTHKADEMQCSTEETEVKKSVDDCDENLKNNEEKGKDMDETKTSDETEVLESEVVEDDSNKPDDQTPSEEKSQPSTYTTYKDDKDVVLREDLKSVFQKFGTVKFIDFKIGSESGYIRFEDAQASQKARAAAVLANEGGVVVKNYVAILDPVTGEAEKEYWNQLRGDQDRRRDNFKGRDNFRGHRGRGGRHRGGKNFRSRDDNAGGRPPKAQKV</sequence>
<dbReference type="SUPFAM" id="SSF46785">
    <property type="entry name" value="Winged helix' DNA-binding domain"/>
    <property type="match status" value="1"/>
</dbReference>
<dbReference type="InterPro" id="IPR006630">
    <property type="entry name" value="La_HTH"/>
</dbReference>
<feature type="compositionally biased region" description="Polar residues" evidence="7">
    <location>
        <begin position="209"/>
        <end position="218"/>
    </location>
</feature>
<dbReference type="InterPro" id="IPR045180">
    <property type="entry name" value="La_dom_prot"/>
</dbReference>
<dbReference type="InterPro" id="IPR036390">
    <property type="entry name" value="WH_DNA-bd_sf"/>
</dbReference>
<evidence type="ECO:0000259" key="10">
    <source>
        <dbReference type="PROSITE" id="PS51939"/>
    </source>
</evidence>
<keyword evidence="12" id="KW-1185">Reference proteome</keyword>
<protein>
    <submittedName>
        <fullName evidence="11">RNA metabolism protein</fullName>
    </submittedName>
</protein>
<dbReference type="InterPro" id="IPR036388">
    <property type="entry name" value="WH-like_DNA-bd_sf"/>
</dbReference>
<gene>
    <name evidence="11" type="ORF">LIER_28245</name>
</gene>
<dbReference type="GO" id="GO:1990904">
    <property type="term" value="C:ribonucleoprotein complex"/>
    <property type="evidence" value="ECO:0007669"/>
    <property type="project" value="UniProtKB-UniRule"/>
</dbReference>
<accession>A0AAV3RI08</accession>
<dbReference type="GO" id="GO:0005730">
    <property type="term" value="C:nucleolus"/>
    <property type="evidence" value="ECO:0007669"/>
    <property type="project" value="UniProtKB-SubCell"/>
</dbReference>
<feature type="compositionally biased region" description="Basic and acidic residues" evidence="7">
    <location>
        <begin position="191"/>
        <end position="208"/>
    </location>
</feature>
<feature type="region of interest" description="Disordered" evidence="7">
    <location>
        <begin position="191"/>
        <end position="225"/>
    </location>
</feature>
<feature type="domain" description="XRRM" evidence="10">
    <location>
        <begin position="323"/>
        <end position="446"/>
    </location>
</feature>
<dbReference type="Pfam" id="PF05383">
    <property type="entry name" value="La"/>
    <property type="match status" value="1"/>
</dbReference>
<evidence type="ECO:0000256" key="3">
    <source>
        <dbReference type="ARBA" id="ARBA00022884"/>
    </source>
</evidence>
<dbReference type="PROSITE" id="PS50102">
    <property type="entry name" value="RRM"/>
    <property type="match status" value="1"/>
</dbReference>
<evidence type="ECO:0000313" key="12">
    <source>
        <dbReference type="Proteomes" id="UP001454036"/>
    </source>
</evidence>
<reference evidence="11 12" key="1">
    <citation type="submission" date="2024-01" db="EMBL/GenBank/DDBJ databases">
        <title>The complete chloroplast genome sequence of Lithospermum erythrorhizon: insights into the phylogenetic relationship among Boraginaceae species and the maternal lineages of purple gromwells.</title>
        <authorList>
            <person name="Okada T."/>
            <person name="Watanabe K."/>
        </authorList>
    </citation>
    <scope>NUCLEOTIDE SEQUENCE [LARGE SCALE GENOMIC DNA]</scope>
</reference>
<comment type="caution">
    <text evidence="11">The sequence shown here is derived from an EMBL/GenBank/DDBJ whole genome shotgun (WGS) entry which is preliminary data.</text>
</comment>
<evidence type="ECO:0000256" key="5">
    <source>
        <dbReference type="ARBA" id="ARBA00057261"/>
    </source>
</evidence>
<dbReference type="GO" id="GO:0006396">
    <property type="term" value="P:RNA processing"/>
    <property type="evidence" value="ECO:0007669"/>
    <property type="project" value="InterPro"/>
</dbReference>
<name>A0AAV3RI08_LITER</name>
<dbReference type="PANTHER" id="PTHR22792:SF140">
    <property type="entry name" value="ACHILLES, ISOFORM A"/>
    <property type="match status" value="1"/>
</dbReference>
<feature type="compositionally biased region" description="Basic and acidic residues" evidence="7">
    <location>
        <begin position="249"/>
        <end position="261"/>
    </location>
</feature>
<dbReference type="PROSITE" id="PS50961">
    <property type="entry name" value="HTH_LA"/>
    <property type="match status" value="1"/>
</dbReference>
<evidence type="ECO:0000256" key="2">
    <source>
        <dbReference type="ARBA" id="ARBA00004642"/>
    </source>
</evidence>
<evidence type="ECO:0000259" key="8">
    <source>
        <dbReference type="PROSITE" id="PS50102"/>
    </source>
</evidence>